<dbReference type="Pfam" id="PF13564">
    <property type="entry name" value="DoxX_2"/>
    <property type="match status" value="1"/>
</dbReference>
<reference evidence="7" key="1">
    <citation type="submission" date="2016-10" db="EMBL/GenBank/DDBJ databases">
        <authorList>
            <person name="Varghese N."/>
            <person name="Submissions S."/>
        </authorList>
    </citation>
    <scope>NUCLEOTIDE SEQUENCE [LARGE SCALE GENOMIC DNA]</scope>
    <source>
        <strain evidence="7">DSM 24740</strain>
    </source>
</reference>
<dbReference type="Proteomes" id="UP000199021">
    <property type="component" value="Unassembled WGS sequence"/>
</dbReference>
<sequence length="136" mass="14400">MSVQNNNKAINIGLWIAQALLGLMFLMAGSMKTFQPVEALVEALPWVANTPVALVKFIGISELLGGLGLLLPSILRIKPFLTVWAAYGLVVVMVLAAAFHASRGEFSAIGMNVVLIGLAAFIAWGRSKKAPIAARA</sequence>
<evidence type="ECO:0000256" key="2">
    <source>
        <dbReference type="ARBA" id="ARBA00022692"/>
    </source>
</evidence>
<keyword evidence="7" id="KW-1185">Reference proteome</keyword>
<dbReference type="STRING" id="478744.SAMN05444359_11976"/>
<feature type="transmembrane region" description="Helical" evidence="5">
    <location>
        <begin position="80"/>
        <end position="100"/>
    </location>
</feature>
<keyword evidence="2 5" id="KW-0812">Transmembrane</keyword>
<evidence type="ECO:0000256" key="1">
    <source>
        <dbReference type="ARBA" id="ARBA00004141"/>
    </source>
</evidence>
<dbReference type="OrthoDB" id="3385086at2"/>
<keyword evidence="3 5" id="KW-1133">Transmembrane helix</keyword>
<dbReference type="InterPro" id="IPR032808">
    <property type="entry name" value="DoxX"/>
</dbReference>
<gene>
    <name evidence="6" type="ORF">SAMN05444359_11976</name>
</gene>
<feature type="transmembrane region" description="Helical" evidence="5">
    <location>
        <begin position="51"/>
        <end position="71"/>
    </location>
</feature>
<name>A0A1H9K4E4_9BACT</name>
<evidence type="ECO:0000313" key="7">
    <source>
        <dbReference type="Proteomes" id="UP000199021"/>
    </source>
</evidence>
<dbReference type="EMBL" id="FOFB01000019">
    <property type="protein sequence ID" value="SEQ93787.1"/>
    <property type="molecule type" value="Genomic_DNA"/>
</dbReference>
<comment type="subcellular location">
    <subcellularLocation>
        <location evidence="1">Membrane</location>
        <topology evidence="1">Multi-pass membrane protein</topology>
    </subcellularLocation>
</comment>
<keyword evidence="4 5" id="KW-0472">Membrane</keyword>
<evidence type="ECO:0000256" key="4">
    <source>
        <dbReference type="ARBA" id="ARBA00023136"/>
    </source>
</evidence>
<feature type="transmembrane region" description="Helical" evidence="5">
    <location>
        <begin position="106"/>
        <end position="125"/>
    </location>
</feature>
<evidence type="ECO:0000313" key="6">
    <source>
        <dbReference type="EMBL" id="SEQ93787.1"/>
    </source>
</evidence>
<proteinExistence type="predicted"/>
<evidence type="ECO:0000256" key="3">
    <source>
        <dbReference type="ARBA" id="ARBA00022989"/>
    </source>
</evidence>
<dbReference type="GO" id="GO:0016020">
    <property type="term" value="C:membrane"/>
    <property type="evidence" value="ECO:0007669"/>
    <property type="project" value="UniProtKB-SubCell"/>
</dbReference>
<dbReference type="AlphaFoldDB" id="A0A1H9K4E4"/>
<dbReference type="InParanoid" id="A0A1H9K4E4"/>
<feature type="transmembrane region" description="Helical" evidence="5">
    <location>
        <begin position="12"/>
        <end position="31"/>
    </location>
</feature>
<evidence type="ECO:0000256" key="5">
    <source>
        <dbReference type="SAM" id="Phobius"/>
    </source>
</evidence>
<accession>A0A1H9K4E4</accession>
<organism evidence="6 7">
    <name type="scientific">Neolewinella agarilytica</name>
    <dbReference type="NCBI Taxonomy" id="478744"/>
    <lineage>
        <taxon>Bacteria</taxon>
        <taxon>Pseudomonadati</taxon>
        <taxon>Bacteroidota</taxon>
        <taxon>Saprospiria</taxon>
        <taxon>Saprospirales</taxon>
        <taxon>Lewinellaceae</taxon>
        <taxon>Neolewinella</taxon>
    </lineage>
</organism>
<protein>
    <submittedName>
        <fullName evidence="6">DoxX-like family protein</fullName>
    </submittedName>
</protein>
<dbReference type="RefSeq" id="WP_090170529.1">
    <property type="nucleotide sequence ID" value="NZ_FOFB01000019.1"/>
</dbReference>